<dbReference type="GeneID" id="43596984"/>
<evidence type="ECO:0008006" key="4">
    <source>
        <dbReference type="Google" id="ProtNLM"/>
    </source>
</evidence>
<comment type="caution">
    <text evidence="2">The sequence shown here is derived from an EMBL/GenBank/DDBJ whole genome shotgun (WGS) entry which is preliminary data.</text>
</comment>
<gene>
    <name evidence="2" type="ORF">BP5553_04135</name>
</gene>
<dbReference type="AlphaFoldDB" id="A0A370TW90"/>
<evidence type="ECO:0000313" key="2">
    <source>
        <dbReference type="EMBL" id="RDL39795.1"/>
    </source>
</evidence>
<feature type="region of interest" description="Disordered" evidence="1">
    <location>
        <begin position="1"/>
        <end position="26"/>
    </location>
</feature>
<feature type="compositionally biased region" description="Low complexity" evidence="1">
    <location>
        <begin position="573"/>
        <end position="591"/>
    </location>
</feature>
<reference evidence="2 3" key="1">
    <citation type="journal article" date="2018" name="IMA Fungus">
        <title>IMA Genome-F 9: Draft genome sequence of Annulohypoxylon stygium, Aspergillus mulundensis, Berkeleyomyces basicola (syn. Thielaviopsis basicola), Ceratocystis smalleyi, two Cercospora beticola strains, Coleophoma cylindrospora, Fusarium fracticaudum, Phialophora cf. hyalina, and Morchella septimelata.</title>
        <authorList>
            <person name="Wingfield B.D."/>
            <person name="Bills G.F."/>
            <person name="Dong Y."/>
            <person name="Huang W."/>
            <person name="Nel W.J."/>
            <person name="Swalarsk-Parry B.S."/>
            <person name="Vaghefi N."/>
            <person name="Wilken P.M."/>
            <person name="An Z."/>
            <person name="de Beer Z.W."/>
            <person name="De Vos L."/>
            <person name="Chen L."/>
            <person name="Duong T.A."/>
            <person name="Gao Y."/>
            <person name="Hammerbacher A."/>
            <person name="Kikkert J.R."/>
            <person name="Li Y."/>
            <person name="Li H."/>
            <person name="Li K."/>
            <person name="Li Q."/>
            <person name="Liu X."/>
            <person name="Ma X."/>
            <person name="Naidoo K."/>
            <person name="Pethybridge S.J."/>
            <person name="Sun J."/>
            <person name="Steenkamp E.T."/>
            <person name="van der Nest M.A."/>
            <person name="van Wyk S."/>
            <person name="Wingfield M.J."/>
            <person name="Xiong C."/>
            <person name="Yue Q."/>
            <person name="Zhang X."/>
        </authorList>
    </citation>
    <scope>NUCLEOTIDE SEQUENCE [LARGE SCALE GENOMIC DNA]</scope>
    <source>
        <strain evidence="2 3">BP 5553</strain>
    </source>
</reference>
<feature type="region of interest" description="Disordered" evidence="1">
    <location>
        <begin position="251"/>
        <end position="305"/>
    </location>
</feature>
<name>A0A370TW90_9HELO</name>
<dbReference type="STRING" id="2656787.A0A370TW90"/>
<evidence type="ECO:0000313" key="3">
    <source>
        <dbReference type="Proteomes" id="UP000254866"/>
    </source>
</evidence>
<evidence type="ECO:0000256" key="1">
    <source>
        <dbReference type="SAM" id="MobiDB-lite"/>
    </source>
</evidence>
<dbReference type="OrthoDB" id="3501104at2759"/>
<feature type="region of interest" description="Disordered" evidence="1">
    <location>
        <begin position="506"/>
        <end position="605"/>
    </location>
</feature>
<dbReference type="RefSeq" id="XP_031872451.1">
    <property type="nucleotide sequence ID" value="XM_032012758.1"/>
</dbReference>
<organism evidence="2 3">
    <name type="scientific">Venustampulla echinocandica</name>
    <dbReference type="NCBI Taxonomy" id="2656787"/>
    <lineage>
        <taxon>Eukaryota</taxon>
        <taxon>Fungi</taxon>
        <taxon>Dikarya</taxon>
        <taxon>Ascomycota</taxon>
        <taxon>Pezizomycotina</taxon>
        <taxon>Leotiomycetes</taxon>
        <taxon>Helotiales</taxon>
        <taxon>Pleuroascaceae</taxon>
        <taxon>Venustampulla</taxon>
    </lineage>
</organism>
<dbReference type="Proteomes" id="UP000254866">
    <property type="component" value="Unassembled WGS sequence"/>
</dbReference>
<feature type="compositionally biased region" description="Pro residues" evidence="1">
    <location>
        <begin position="252"/>
        <end position="269"/>
    </location>
</feature>
<keyword evidence="3" id="KW-1185">Reference proteome</keyword>
<proteinExistence type="predicted"/>
<sequence length="700" mass="78301">MPPRTRGGTASEPSTPQPNPQRSRPAYVPIQSVLKTIDPEDDWPEFDATNAEIWTLDGTECVDLLESNLRGPFQIVGTLQVDKNQSQFLSKGSLRKPQDFESPITAYAIDATPDAEIWVGTACGWIRMHPSPQYLPIFAKMTEAVEIMYRCLDIEEDMKDARRILKVDGLPSEYAFQDGTGLTEESTVGLFNFHAKFILAHMHILPDMRKSKLFMWLKQRFPDILRSVVEQTKSHVNRQKLQTMQQVLAIRQPPPPREPSPSPSSPPTPESEASPERTILSSHSPKPSKITIAMRPGTENEPFRIPPTQMMLEHISSQDPARSNLTAPGLSNAMYQDFSIWYPRLAAAIVRLHAPAVLEQLPKAWKKTRLAESLQEMAKLLTPARRAKELAAGKTRVQRPARSSMSCNAKAISDDEWLLEAAEYQTILRRNKKSKAKPTASSGMEVGRAPTDRNDMDNGSKYGESAAEVEQNASSRAESKATFHAFMESITSRSRTTTPDISYVKKLPLKTPHSQKALPPTLEAKPSGKVTKLKPKTIKRRSDDLDDTPPHKRSRQLYSPTPDSDIEMPPPSISSTPERPSTSESESASETKGSEEIDPDSPVFVPKELNMARGPLGSLRCTNPSCFFLERQPNSKEGRERMLNHFIDHEKEDPTVVLARREAELNHRPVSYLMQKLMERGEQADTKGSIIPLPIVRSGV</sequence>
<protein>
    <recommendedName>
        <fullName evidence="4">DNA (cytosine-5)-methyltransferase 1 replication foci domain-containing protein</fullName>
    </recommendedName>
</protein>
<accession>A0A370TW90</accession>
<dbReference type="EMBL" id="NPIC01000002">
    <property type="protein sequence ID" value="RDL39795.1"/>
    <property type="molecule type" value="Genomic_DNA"/>
</dbReference>
<feature type="region of interest" description="Disordered" evidence="1">
    <location>
        <begin position="431"/>
        <end position="478"/>
    </location>
</feature>